<evidence type="ECO:0000256" key="1">
    <source>
        <dbReference type="ARBA" id="ARBA00023186"/>
    </source>
</evidence>
<evidence type="ECO:0000313" key="5">
    <source>
        <dbReference type="Proteomes" id="UP000006415"/>
    </source>
</evidence>
<dbReference type="InterPro" id="IPR018253">
    <property type="entry name" value="DnaJ_domain_CS"/>
</dbReference>
<dbReference type="PANTHER" id="PTHR43096:SF52">
    <property type="entry name" value="DNAJ HOMOLOG 1, MITOCHONDRIAL-RELATED"/>
    <property type="match status" value="1"/>
</dbReference>
<dbReference type="PRINTS" id="PR00625">
    <property type="entry name" value="JDOMAIN"/>
</dbReference>
<dbReference type="RefSeq" id="WP_007148202.1">
    <property type="nucleotide sequence ID" value="NZ_AKCI01000001.1"/>
</dbReference>
<dbReference type="InterPro" id="IPR002939">
    <property type="entry name" value="DnaJ_C"/>
</dbReference>
<keyword evidence="1" id="KW-0143">Chaperone</keyword>
<dbReference type="CDD" id="cd06257">
    <property type="entry name" value="DnaJ"/>
    <property type="match status" value="1"/>
</dbReference>
<dbReference type="PROSITE" id="PS00636">
    <property type="entry name" value="DNAJ_1"/>
    <property type="match status" value="1"/>
</dbReference>
<accession>J0WYI8</accession>
<dbReference type="GO" id="GO:0042026">
    <property type="term" value="P:protein refolding"/>
    <property type="evidence" value="ECO:0007669"/>
    <property type="project" value="TreeGrafter"/>
</dbReference>
<feature type="domain" description="J" evidence="3">
    <location>
        <begin position="10"/>
        <end position="74"/>
    </location>
</feature>
<keyword evidence="5" id="KW-1185">Reference proteome</keyword>
<dbReference type="GO" id="GO:0005737">
    <property type="term" value="C:cytoplasm"/>
    <property type="evidence" value="ECO:0007669"/>
    <property type="project" value="TreeGrafter"/>
</dbReference>
<dbReference type="SUPFAM" id="SSF49493">
    <property type="entry name" value="HSP40/DnaJ peptide-binding domain"/>
    <property type="match status" value="2"/>
</dbReference>
<name>J0WYI8_9BIFI</name>
<feature type="region of interest" description="Disordered" evidence="2">
    <location>
        <begin position="145"/>
        <end position="178"/>
    </location>
</feature>
<evidence type="ECO:0000256" key="2">
    <source>
        <dbReference type="SAM" id="MobiDB-lite"/>
    </source>
</evidence>
<dbReference type="PROSITE" id="PS50076">
    <property type="entry name" value="DNAJ_2"/>
    <property type="match status" value="1"/>
</dbReference>
<feature type="region of interest" description="Disordered" evidence="2">
    <location>
        <begin position="339"/>
        <end position="361"/>
    </location>
</feature>
<comment type="caution">
    <text evidence="4">The sequence shown here is derived from an EMBL/GenBank/DDBJ whole genome shotgun (WGS) entry which is preliminary data.</text>
</comment>
<dbReference type="Proteomes" id="UP000006415">
    <property type="component" value="Unassembled WGS sequence"/>
</dbReference>
<dbReference type="AlphaFoldDB" id="J0WYI8"/>
<gene>
    <name evidence="4" type="ORF">HMPREF9156_01139</name>
</gene>
<reference evidence="4 5" key="1">
    <citation type="submission" date="2012-01" db="EMBL/GenBank/DDBJ databases">
        <title>The Genome Sequence of Scardovia wiggsiae F0424.</title>
        <authorList>
            <consortium name="The Broad Institute Genome Sequencing Platform"/>
            <person name="Earl A."/>
            <person name="Ward D."/>
            <person name="Feldgarden M."/>
            <person name="Gevers D."/>
            <person name="Izard J."/>
            <person name="Ganesan A."/>
            <person name="Baranova O.V."/>
            <person name="Blanton J.M."/>
            <person name="Tanner A.C."/>
            <person name="Mathney J."/>
            <person name="Dewhirst F.E."/>
            <person name="Young S.K."/>
            <person name="Zeng Q."/>
            <person name="Gargeya S."/>
            <person name="Fitzgerald M."/>
            <person name="Haas B."/>
            <person name="Abouelleil A."/>
            <person name="Alvarado L."/>
            <person name="Arachchi H.M."/>
            <person name="Berlin A."/>
            <person name="Chapman S.B."/>
            <person name="Gearin G."/>
            <person name="Goldberg J."/>
            <person name="Griggs A."/>
            <person name="Gujja S."/>
            <person name="Hansen M."/>
            <person name="Heiman D."/>
            <person name="Howarth C."/>
            <person name="Larimer J."/>
            <person name="Lui A."/>
            <person name="MacDonald P.J.P."/>
            <person name="McCowen C."/>
            <person name="Montmayeur A."/>
            <person name="Murphy C."/>
            <person name="Neiman D."/>
            <person name="Pearson M."/>
            <person name="Priest M."/>
            <person name="Roberts A."/>
            <person name="Saif S."/>
            <person name="Shea T."/>
            <person name="Sisk P."/>
            <person name="Stolte C."/>
            <person name="Sykes S."/>
            <person name="Wortman J."/>
            <person name="Nusbaum C."/>
            <person name="Birren B."/>
        </authorList>
    </citation>
    <scope>NUCLEOTIDE SEQUENCE [LARGE SCALE GENOMIC DNA]</scope>
    <source>
        <strain evidence="4 5">F0424</strain>
    </source>
</reference>
<protein>
    <recommendedName>
        <fullName evidence="3">J domain-containing protein</fullName>
    </recommendedName>
</protein>
<dbReference type="InterPro" id="IPR008971">
    <property type="entry name" value="HSP40/DnaJ_pept-bd"/>
</dbReference>
<dbReference type="Gene3D" id="1.10.287.110">
    <property type="entry name" value="DnaJ domain"/>
    <property type="match status" value="1"/>
</dbReference>
<dbReference type="PANTHER" id="PTHR43096">
    <property type="entry name" value="DNAJ HOMOLOG 1, MITOCHONDRIAL-RELATED"/>
    <property type="match status" value="1"/>
</dbReference>
<dbReference type="Pfam" id="PF01556">
    <property type="entry name" value="DnaJ_C"/>
    <property type="match status" value="1"/>
</dbReference>
<dbReference type="CDD" id="cd10747">
    <property type="entry name" value="DnaJ_C"/>
    <property type="match status" value="1"/>
</dbReference>
<evidence type="ECO:0000259" key="3">
    <source>
        <dbReference type="PROSITE" id="PS50076"/>
    </source>
</evidence>
<dbReference type="Gene3D" id="2.60.260.20">
    <property type="entry name" value="Urease metallochaperone UreE, N-terminal domain"/>
    <property type="match status" value="2"/>
</dbReference>
<dbReference type="Pfam" id="PF00226">
    <property type="entry name" value="DnaJ"/>
    <property type="match status" value="1"/>
</dbReference>
<dbReference type="STRING" id="857290.HMPREF9156_01139"/>
<dbReference type="EMBL" id="AGZS01000006">
    <property type="protein sequence ID" value="EJD64644.1"/>
    <property type="molecule type" value="Genomic_DNA"/>
</dbReference>
<dbReference type="eggNOG" id="COG0484">
    <property type="taxonomic scope" value="Bacteria"/>
</dbReference>
<sequence>MAENEWLNKDFYATLGVSKDASQEEITKAYRKLARKYHPDLNKTTEAEDKFKNISEAYDVLNNSEQRKRYDAIRQFGMGGARFAGGSGAGGTYSSADFSDLFGSMFSGASGQGAQNIRFSTSGAGAEGIDINDILGMMNGMGGSGAGSTASPFGRRSAAGNGNPFAPREGAHEPVKGGNKNASITLSFRQAVNGATVSLGSLGNKFKAHIPAGVRDGQKIRVAGKGKAGQFGGANGDLYIAVTVRPDPVFTSDGQDLRMVLPVTYEESVLGTSVTVHDFKGDSVEITVPAGSDSGTEIRVPGRGIHTKKGTGDLVAVTSIRVPKKISKAQEKAVADLSEAMEDFDNTVSESRLDKGSSKHR</sequence>
<dbReference type="InterPro" id="IPR036869">
    <property type="entry name" value="J_dom_sf"/>
</dbReference>
<dbReference type="HOGENOM" id="CLU_017633_0_0_11"/>
<proteinExistence type="predicted"/>
<dbReference type="InterPro" id="IPR001623">
    <property type="entry name" value="DnaJ_domain"/>
</dbReference>
<dbReference type="GO" id="GO:0051082">
    <property type="term" value="F:unfolded protein binding"/>
    <property type="evidence" value="ECO:0007669"/>
    <property type="project" value="InterPro"/>
</dbReference>
<feature type="compositionally biased region" description="Basic and acidic residues" evidence="2">
    <location>
        <begin position="351"/>
        <end position="361"/>
    </location>
</feature>
<organism evidence="4 5">
    <name type="scientific">Scardovia wiggsiae F0424</name>
    <dbReference type="NCBI Taxonomy" id="857290"/>
    <lineage>
        <taxon>Bacteria</taxon>
        <taxon>Bacillati</taxon>
        <taxon>Actinomycetota</taxon>
        <taxon>Actinomycetes</taxon>
        <taxon>Bifidobacteriales</taxon>
        <taxon>Bifidobacteriaceae</taxon>
        <taxon>Scardovia</taxon>
    </lineage>
</organism>
<dbReference type="OrthoDB" id="9779889at2"/>
<evidence type="ECO:0000313" key="4">
    <source>
        <dbReference type="EMBL" id="EJD64644.1"/>
    </source>
</evidence>
<dbReference type="SUPFAM" id="SSF46565">
    <property type="entry name" value="Chaperone J-domain"/>
    <property type="match status" value="1"/>
</dbReference>
<dbReference type="SMART" id="SM00271">
    <property type="entry name" value="DnaJ"/>
    <property type="match status" value="1"/>
</dbReference>